<reference evidence="2 3" key="1">
    <citation type="journal article" date="2018" name="Int. J. Syst. Evol. Microbiol.">
        <title>Uliginosibacterium sediminicola sp. nov., isolated from freshwater sediment.</title>
        <authorList>
            <person name="Hwang W.M."/>
            <person name="Kim S.M."/>
            <person name="Kang K."/>
            <person name="Ahn T.Y."/>
        </authorList>
    </citation>
    <scope>NUCLEOTIDE SEQUENCE [LARGE SCALE GENOMIC DNA]</scope>
    <source>
        <strain evidence="2 3">M1-21</strain>
    </source>
</reference>
<gene>
    <name evidence="2" type="ORF">ABDB84_00780</name>
</gene>
<organism evidence="2 3">
    <name type="scientific">Uliginosibacterium sediminicola</name>
    <dbReference type="NCBI Taxonomy" id="2024550"/>
    <lineage>
        <taxon>Bacteria</taxon>
        <taxon>Pseudomonadati</taxon>
        <taxon>Pseudomonadota</taxon>
        <taxon>Betaproteobacteria</taxon>
        <taxon>Rhodocyclales</taxon>
        <taxon>Zoogloeaceae</taxon>
        <taxon>Uliginosibacterium</taxon>
    </lineage>
</organism>
<comment type="caution">
    <text evidence="2">The sequence shown here is derived from an EMBL/GenBank/DDBJ whole genome shotgun (WGS) entry which is preliminary data.</text>
</comment>
<dbReference type="Proteomes" id="UP001410394">
    <property type="component" value="Unassembled WGS sequence"/>
</dbReference>
<accession>A0ABU9YTF8</accession>
<dbReference type="InterPro" id="IPR049202">
    <property type="entry name" value="DUF6817"/>
</dbReference>
<proteinExistence type="predicted"/>
<evidence type="ECO:0000259" key="1">
    <source>
        <dbReference type="Pfam" id="PF20680"/>
    </source>
</evidence>
<keyword evidence="3" id="KW-1185">Reference proteome</keyword>
<name>A0ABU9YTF8_9RHOO</name>
<evidence type="ECO:0000313" key="2">
    <source>
        <dbReference type="EMBL" id="MEN3066988.1"/>
    </source>
</evidence>
<sequence>MGVQGQSARRGLSLPAQRLPRERRTRQAIVLLQSLHTDGTAHAHGRSLLEHLVGTAQLLLAWNAPLDHVLAGLCHSVYGTQAFRKISLAHAQRPRLQQLIGRRAEALVWLFSTLRRPACLLKASAGGHCLVRTRAGRSRHLDPDTLGALFVIECANLLDQGVSLALARRLLKLARRHAVTPPAMLQALQKEMRLALYARSRIHISSH</sequence>
<evidence type="ECO:0000313" key="3">
    <source>
        <dbReference type="Proteomes" id="UP001410394"/>
    </source>
</evidence>
<dbReference type="RefSeq" id="WP_345917758.1">
    <property type="nucleotide sequence ID" value="NZ_JBDIVE010000001.1"/>
</dbReference>
<dbReference type="EMBL" id="JBDIVE010000001">
    <property type="protein sequence ID" value="MEN3066988.1"/>
    <property type="molecule type" value="Genomic_DNA"/>
</dbReference>
<dbReference type="Pfam" id="PF20680">
    <property type="entry name" value="DUF6817"/>
    <property type="match status" value="1"/>
</dbReference>
<protein>
    <submittedName>
        <fullName evidence="2">DUF6817 domain-containing protein</fullName>
    </submittedName>
</protein>
<feature type="domain" description="DUF6817" evidence="1">
    <location>
        <begin position="32"/>
        <end position="116"/>
    </location>
</feature>